<dbReference type="GO" id="GO:0008237">
    <property type="term" value="F:metallopeptidase activity"/>
    <property type="evidence" value="ECO:0007669"/>
    <property type="project" value="UniProtKB-KW"/>
</dbReference>
<sequence>MDVKSLSNTQLIAFAFGVGSAKAEESEKLFFPARGECFAMDSGVESLRERLVAAVEIDRRMALVEMEDVSSPEAAKTMLRRAIVAQQHESFWVVFMDAQNRVISTRELSIGTVSQCSVYPREIVKSALKCNASAVILAHNHPSGNSTPSRADEVLTKTIKAALVLVDVRVLDHFIVTRNEMCSMATMGLI</sequence>
<dbReference type="PROSITE" id="PS50249">
    <property type="entry name" value="MPN"/>
    <property type="match status" value="1"/>
</dbReference>
<evidence type="ECO:0000259" key="6">
    <source>
        <dbReference type="PROSITE" id="PS50249"/>
    </source>
</evidence>
<organism evidence="7">
    <name type="scientific">Darwinula stevensoni</name>
    <dbReference type="NCBI Taxonomy" id="69355"/>
    <lineage>
        <taxon>Eukaryota</taxon>
        <taxon>Metazoa</taxon>
        <taxon>Ecdysozoa</taxon>
        <taxon>Arthropoda</taxon>
        <taxon>Crustacea</taxon>
        <taxon>Oligostraca</taxon>
        <taxon>Ostracoda</taxon>
        <taxon>Podocopa</taxon>
        <taxon>Podocopida</taxon>
        <taxon>Darwinulocopina</taxon>
        <taxon>Darwinuloidea</taxon>
        <taxon>Darwinulidae</taxon>
        <taxon>Darwinula</taxon>
    </lineage>
</organism>
<dbReference type="Gene3D" id="3.40.140.10">
    <property type="entry name" value="Cytidine Deaminase, domain 2"/>
    <property type="match status" value="1"/>
</dbReference>
<dbReference type="EMBL" id="LR926523">
    <property type="protein sequence ID" value="CAD7255429.1"/>
    <property type="molecule type" value="Genomic_DNA"/>
</dbReference>
<dbReference type="PROSITE" id="PS01302">
    <property type="entry name" value="UPF0758"/>
    <property type="match status" value="1"/>
</dbReference>
<evidence type="ECO:0000313" key="7">
    <source>
        <dbReference type="EMBL" id="CAD7255429.1"/>
    </source>
</evidence>
<keyword evidence="1" id="KW-0645">Protease</keyword>
<dbReference type="InterPro" id="IPR037518">
    <property type="entry name" value="MPN"/>
</dbReference>
<evidence type="ECO:0000256" key="1">
    <source>
        <dbReference type="ARBA" id="ARBA00022670"/>
    </source>
</evidence>
<proteinExistence type="predicted"/>
<dbReference type="PANTHER" id="PTHR30471:SF3">
    <property type="entry name" value="UPF0758 PROTEIN YEES-RELATED"/>
    <property type="match status" value="1"/>
</dbReference>
<dbReference type="Pfam" id="PF04002">
    <property type="entry name" value="RadC"/>
    <property type="match status" value="1"/>
</dbReference>
<keyword evidence="3" id="KW-0378">Hydrolase</keyword>
<feature type="domain" description="MPN" evidence="6">
    <location>
        <begin position="68"/>
        <end position="190"/>
    </location>
</feature>
<evidence type="ECO:0000256" key="2">
    <source>
        <dbReference type="ARBA" id="ARBA00022723"/>
    </source>
</evidence>
<keyword evidence="8" id="KW-1185">Reference proteome</keyword>
<protein>
    <recommendedName>
        <fullName evidence="6">MPN domain-containing protein</fullName>
    </recommendedName>
</protein>
<dbReference type="InterPro" id="IPR025657">
    <property type="entry name" value="RadC_JAB"/>
</dbReference>
<dbReference type="GO" id="GO:0006508">
    <property type="term" value="P:proteolysis"/>
    <property type="evidence" value="ECO:0007669"/>
    <property type="project" value="UniProtKB-KW"/>
</dbReference>
<dbReference type="GO" id="GO:0046872">
    <property type="term" value="F:metal ion binding"/>
    <property type="evidence" value="ECO:0007669"/>
    <property type="project" value="UniProtKB-KW"/>
</dbReference>
<keyword evidence="5" id="KW-0482">Metalloprotease</keyword>
<keyword evidence="2" id="KW-0479">Metal-binding</keyword>
<gene>
    <name evidence="7" type="ORF">DSTB1V02_LOCUS15174</name>
</gene>
<evidence type="ECO:0000256" key="5">
    <source>
        <dbReference type="ARBA" id="ARBA00023049"/>
    </source>
</evidence>
<evidence type="ECO:0000256" key="3">
    <source>
        <dbReference type="ARBA" id="ARBA00022801"/>
    </source>
</evidence>
<dbReference type="InterPro" id="IPR001405">
    <property type="entry name" value="UPF0758"/>
</dbReference>
<reference evidence="7" key="1">
    <citation type="submission" date="2020-11" db="EMBL/GenBank/DDBJ databases">
        <authorList>
            <person name="Tran Van P."/>
        </authorList>
    </citation>
    <scope>NUCLEOTIDE SEQUENCE</scope>
</reference>
<name>A0A7R9FU83_9CRUS</name>
<dbReference type="OrthoDB" id="8115169at2759"/>
<dbReference type="Proteomes" id="UP000677054">
    <property type="component" value="Unassembled WGS sequence"/>
</dbReference>
<dbReference type="CDD" id="cd08071">
    <property type="entry name" value="MPN_DUF2466"/>
    <property type="match status" value="1"/>
</dbReference>
<dbReference type="PANTHER" id="PTHR30471">
    <property type="entry name" value="DNA REPAIR PROTEIN RADC"/>
    <property type="match status" value="1"/>
</dbReference>
<evidence type="ECO:0000313" key="8">
    <source>
        <dbReference type="Proteomes" id="UP000677054"/>
    </source>
</evidence>
<keyword evidence="4" id="KW-0862">Zinc</keyword>
<dbReference type="InterPro" id="IPR020891">
    <property type="entry name" value="UPF0758_CS"/>
</dbReference>
<accession>A0A7R9FU83</accession>
<evidence type="ECO:0000256" key="4">
    <source>
        <dbReference type="ARBA" id="ARBA00022833"/>
    </source>
</evidence>
<dbReference type="AlphaFoldDB" id="A0A7R9FU83"/>
<dbReference type="EMBL" id="CAJPEV010027005">
    <property type="protein sequence ID" value="CAG0908779.1"/>
    <property type="molecule type" value="Genomic_DNA"/>
</dbReference>
<dbReference type="NCBIfam" id="TIGR00608">
    <property type="entry name" value="radc"/>
    <property type="match status" value="1"/>
</dbReference>
<dbReference type="SUPFAM" id="SSF102712">
    <property type="entry name" value="JAB1/MPN domain"/>
    <property type="match status" value="1"/>
</dbReference>